<keyword evidence="3 7" id="KW-0479">Metal-binding</keyword>
<organism evidence="8 9">
    <name type="scientific">Candidatus Kerfeldbacteria bacterium RIFCSPHIGHO2_12_FULL_48_17</name>
    <dbReference type="NCBI Taxonomy" id="1798542"/>
    <lineage>
        <taxon>Bacteria</taxon>
        <taxon>Candidatus Kerfeldiibacteriota</taxon>
    </lineage>
</organism>
<dbReference type="Gene3D" id="3.90.80.10">
    <property type="entry name" value="Inorganic pyrophosphatase"/>
    <property type="match status" value="1"/>
</dbReference>
<evidence type="ECO:0000313" key="8">
    <source>
        <dbReference type="EMBL" id="OGY83277.1"/>
    </source>
</evidence>
<feature type="binding site" evidence="7">
    <location>
        <position position="56"/>
    </location>
    <ligand>
        <name>substrate</name>
    </ligand>
</feature>
<dbReference type="EMBL" id="MHKD01000021">
    <property type="protein sequence ID" value="OGY83277.1"/>
    <property type="molecule type" value="Genomic_DNA"/>
</dbReference>
<evidence type="ECO:0000256" key="5">
    <source>
        <dbReference type="ARBA" id="ARBA00022842"/>
    </source>
</evidence>
<comment type="function">
    <text evidence="7">Catalyzes the hydrolysis of inorganic pyrophosphate (PPi) forming two phosphate ions.</text>
</comment>
<proteinExistence type="inferred from homology"/>
<dbReference type="STRING" id="1798542.A3F54_02860"/>
<dbReference type="GO" id="GO:0004427">
    <property type="term" value="F:inorganic diphosphate phosphatase activity"/>
    <property type="evidence" value="ECO:0007669"/>
    <property type="project" value="UniProtKB-UniRule"/>
</dbReference>
<feature type="binding site" evidence="7">
    <location>
        <position position="71"/>
    </location>
    <ligand>
        <name>Mg(2+)</name>
        <dbReference type="ChEBI" id="CHEBI:18420"/>
        <label>1</label>
    </ligand>
</feature>
<dbReference type="Proteomes" id="UP000176952">
    <property type="component" value="Unassembled WGS sequence"/>
</dbReference>
<dbReference type="GO" id="GO:0000287">
    <property type="term" value="F:magnesium ion binding"/>
    <property type="evidence" value="ECO:0007669"/>
    <property type="project" value="UniProtKB-UniRule"/>
</dbReference>
<evidence type="ECO:0000256" key="2">
    <source>
        <dbReference type="ARBA" id="ARBA00022490"/>
    </source>
</evidence>
<feature type="binding site" evidence="7">
    <location>
        <position position="103"/>
    </location>
    <ligand>
        <name>Mg(2+)</name>
        <dbReference type="ChEBI" id="CHEBI:18420"/>
        <label>1</label>
    </ligand>
</feature>
<dbReference type="Pfam" id="PF00719">
    <property type="entry name" value="Pyrophosphatase"/>
    <property type="match status" value="1"/>
</dbReference>
<dbReference type="CDD" id="cd00412">
    <property type="entry name" value="pyrophosphatase"/>
    <property type="match status" value="1"/>
</dbReference>
<reference evidence="8 9" key="1">
    <citation type="journal article" date="2016" name="Nat. Commun.">
        <title>Thousands of microbial genomes shed light on interconnected biogeochemical processes in an aquifer system.</title>
        <authorList>
            <person name="Anantharaman K."/>
            <person name="Brown C.T."/>
            <person name="Hug L.A."/>
            <person name="Sharon I."/>
            <person name="Castelle C.J."/>
            <person name="Probst A.J."/>
            <person name="Thomas B.C."/>
            <person name="Singh A."/>
            <person name="Wilkins M.J."/>
            <person name="Karaoz U."/>
            <person name="Brodie E.L."/>
            <person name="Williams K.H."/>
            <person name="Hubbard S.S."/>
            <person name="Banfield J.F."/>
        </authorList>
    </citation>
    <scope>NUCLEOTIDE SEQUENCE [LARGE SCALE GENOMIC DNA]</scope>
</reference>
<evidence type="ECO:0000256" key="6">
    <source>
        <dbReference type="ARBA" id="ARBA00047820"/>
    </source>
</evidence>
<comment type="cofactor">
    <cofactor evidence="1 7">
        <name>Mg(2+)</name>
        <dbReference type="ChEBI" id="CHEBI:18420"/>
    </cofactor>
</comment>
<feature type="binding site" evidence="7">
    <location>
        <position position="44"/>
    </location>
    <ligand>
        <name>substrate</name>
    </ligand>
</feature>
<comment type="similarity">
    <text evidence="7">Belongs to the PPase family.</text>
</comment>
<comment type="caution">
    <text evidence="8">The sequence shown here is derived from an EMBL/GenBank/DDBJ whole genome shotgun (WGS) entry which is preliminary data.</text>
</comment>
<dbReference type="GO" id="GO:0006796">
    <property type="term" value="P:phosphate-containing compound metabolic process"/>
    <property type="evidence" value="ECO:0007669"/>
    <property type="project" value="InterPro"/>
</dbReference>
<comment type="subcellular location">
    <subcellularLocation>
        <location evidence="7">Cytoplasm</location>
    </subcellularLocation>
</comment>
<dbReference type="GO" id="GO:0005737">
    <property type="term" value="C:cytoplasm"/>
    <property type="evidence" value="ECO:0007669"/>
    <property type="project" value="UniProtKB-SubCell"/>
</dbReference>
<gene>
    <name evidence="7" type="primary">ppa</name>
    <name evidence="8" type="ORF">A3F54_02860</name>
</gene>
<protein>
    <recommendedName>
        <fullName evidence="7">Inorganic pyrophosphatase</fullName>
        <ecNumber evidence="7">3.6.1.1</ecNumber>
    </recommendedName>
    <alternativeName>
        <fullName evidence="7">Pyrophosphate phospho-hydrolase</fullName>
        <shortName evidence="7">PPase</shortName>
    </alternativeName>
</protein>
<feature type="binding site" evidence="7">
    <location>
        <position position="30"/>
    </location>
    <ligand>
        <name>substrate</name>
    </ligand>
</feature>
<dbReference type="EC" id="3.6.1.1" evidence="7"/>
<dbReference type="SUPFAM" id="SSF50324">
    <property type="entry name" value="Inorganic pyrophosphatase"/>
    <property type="match status" value="1"/>
</dbReference>
<dbReference type="FunFam" id="3.90.80.10:FF:000003">
    <property type="entry name" value="Inorganic pyrophosphatase"/>
    <property type="match status" value="1"/>
</dbReference>
<sequence>MNLWHDIPLGKHAPETFNAIIEIPRGSNNKYEVDKETGLIKLDRVLHTAQFYPFDYGFVPQTYWHDNDPLDVMVLTTNPLVPGLLVEVRAVGVMRMIDCGESDDKLLAVPAEDPRFNNFKDIDDVDEHVKKEMKHFFETLKLLQNKTIEVKGFENAAAARTTVEEGIKLYKDKFSK</sequence>
<accession>A0A1G2B4X0</accession>
<comment type="catalytic activity">
    <reaction evidence="6 7">
        <text>diphosphate + H2O = 2 phosphate + H(+)</text>
        <dbReference type="Rhea" id="RHEA:24576"/>
        <dbReference type="ChEBI" id="CHEBI:15377"/>
        <dbReference type="ChEBI" id="CHEBI:15378"/>
        <dbReference type="ChEBI" id="CHEBI:33019"/>
        <dbReference type="ChEBI" id="CHEBI:43474"/>
        <dbReference type="EC" id="3.6.1.1"/>
    </reaction>
</comment>
<evidence type="ECO:0000256" key="1">
    <source>
        <dbReference type="ARBA" id="ARBA00001946"/>
    </source>
</evidence>
<comment type="caution">
    <text evidence="7">Lacks conserved residue(s) required for the propagation of feature annotation.</text>
</comment>
<dbReference type="AlphaFoldDB" id="A0A1G2B4X0"/>
<evidence type="ECO:0000256" key="3">
    <source>
        <dbReference type="ARBA" id="ARBA00022723"/>
    </source>
</evidence>
<dbReference type="HAMAP" id="MF_00209">
    <property type="entry name" value="Inorganic_PPase"/>
    <property type="match status" value="1"/>
</dbReference>
<keyword evidence="4 7" id="KW-0378">Hydrolase</keyword>
<evidence type="ECO:0000256" key="7">
    <source>
        <dbReference type="HAMAP-Rule" id="MF_00209"/>
    </source>
</evidence>
<keyword evidence="2 7" id="KW-0963">Cytoplasm</keyword>
<comment type="subunit">
    <text evidence="7">Homohexamer.</text>
</comment>
<dbReference type="InterPro" id="IPR008162">
    <property type="entry name" value="Pyrophosphatase"/>
</dbReference>
<evidence type="ECO:0000313" key="9">
    <source>
        <dbReference type="Proteomes" id="UP000176952"/>
    </source>
</evidence>
<dbReference type="PANTHER" id="PTHR10286">
    <property type="entry name" value="INORGANIC PYROPHOSPHATASE"/>
    <property type="match status" value="1"/>
</dbReference>
<dbReference type="PROSITE" id="PS00387">
    <property type="entry name" value="PPASE"/>
    <property type="match status" value="1"/>
</dbReference>
<feature type="binding site" evidence="7">
    <location>
        <position position="71"/>
    </location>
    <ligand>
        <name>Mg(2+)</name>
        <dbReference type="ChEBI" id="CHEBI:18420"/>
        <label>2</label>
    </ligand>
</feature>
<name>A0A1G2B4X0_9BACT</name>
<keyword evidence="5 7" id="KW-0460">Magnesium</keyword>
<feature type="binding site" evidence="7">
    <location>
        <position position="66"/>
    </location>
    <ligand>
        <name>Mg(2+)</name>
        <dbReference type="ChEBI" id="CHEBI:18420"/>
        <label>1</label>
    </ligand>
</feature>
<evidence type="ECO:0000256" key="4">
    <source>
        <dbReference type="ARBA" id="ARBA00022801"/>
    </source>
</evidence>
<dbReference type="InterPro" id="IPR036649">
    <property type="entry name" value="Pyrophosphatase_sf"/>
</dbReference>